<dbReference type="Gene3D" id="3.40.50.970">
    <property type="match status" value="2"/>
</dbReference>
<dbReference type="InterPro" id="IPR011766">
    <property type="entry name" value="TPP_enzyme_TPP-bd"/>
</dbReference>
<reference evidence="13" key="1">
    <citation type="submission" date="2023-03" db="EMBL/GenBank/DDBJ databases">
        <authorList>
            <person name="Steffen K."/>
            <person name="Cardenas P."/>
        </authorList>
    </citation>
    <scope>NUCLEOTIDE SEQUENCE</scope>
</reference>
<dbReference type="InterPro" id="IPR045229">
    <property type="entry name" value="TPP_enz"/>
</dbReference>
<dbReference type="Pfam" id="PF00205">
    <property type="entry name" value="TPP_enzyme_M"/>
    <property type="match status" value="1"/>
</dbReference>
<evidence type="ECO:0000256" key="6">
    <source>
        <dbReference type="ARBA" id="ARBA00048738"/>
    </source>
</evidence>
<evidence type="ECO:0000256" key="3">
    <source>
        <dbReference type="ARBA" id="ARBA00018936"/>
    </source>
</evidence>
<feature type="domain" description="Thiamine pyrophosphate enzyme TPP-binding" evidence="11">
    <location>
        <begin position="462"/>
        <end position="606"/>
    </location>
</feature>
<dbReference type="InterPro" id="IPR000399">
    <property type="entry name" value="TPP-bd_CS"/>
</dbReference>
<dbReference type="InterPro" id="IPR029061">
    <property type="entry name" value="THDP-binding"/>
</dbReference>
<comment type="caution">
    <text evidence="13">The sequence shown here is derived from an EMBL/GenBank/DDBJ whole genome shotgun (WGS) entry which is preliminary data.</text>
</comment>
<dbReference type="CDD" id="cd07035">
    <property type="entry name" value="TPP_PYR_POX_like"/>
    <property type="match status" value="1"/>
</dbReference>
<dbReference type="Pfam" id="PF02775">
    <property type="entry name" value="TPP_enzyme_C"/>
    <property type="match status" value="1"/>
</dbReference>
<dbReference type="GO" id="GO:0000287">
    <property type="term" value="F:magnesium ion binding"/>
    <property type="evidence" value="ECO:0007669"/>
    <property type="project" value="InterPro"/>
</dbReference>
<keyword evidence="4 8" id="KW-0786">Thiamine pyrophosphate</keyword>
<dbReference type="PROSITE" id="PS00187">
    <property type="entry name" value="TPP_ENZYMES"/>
    <property type="match status" value="1"/>
</dbReference>
<dbReference type="CDD" id="cd00568">
    <property type="entry name" value="TPP_enzymes"/>
    <property type="match status" value="1"/>
</dbReference>
<dbReference type="Proteomes" id="UP001174909">
    <property type="component" value="Unassembled WGS sequence"/>
</dbReference>
<evidence type="ECO:0000256" key="2">
    <source>
        <dbReference type="ARBA" id="ARBA00007812"/>
    </source>
</evidence>
<dbReference type="InterPro" id="IPR012001">
    <property type="entry name" value="Thiamin_PyroP_enz_TPP-bd_dom"/>
</dbReference>
<accession>A0AA35QSB9</accession>
<evidence type="ECO:0000256" key="8">
    <source>
        <dbReference type="RuleBase" id="RU362132"/>
    </source>
</evidence>
<evidence type="ECO:0000256" key="1">
    <source>
        <dbReference type="ARBA" id="ARBA00001964"/>
    </source>
</evidence>
<evidence type="ECO:0000256" key="9">
    <source>
        <dbReference type="SAM" id="MobiDB-lite"/>
    </source>
</evidence>
<dbReference type="Pfam" id="PF02776">
    <property type="entry name" value="TPP_enzyme_N"/>
    <property type="match status" value="1"/>
</dbReference>
<dbReference type="PANTHER" id="PTHR18968:SF13">
    <property type="entry name" value="ACETOLACTATE SYNTHASE CATALYTIC SUBUNIT, MITOCHONDRIAL"/>
    <property type="match status" value="1"/>
</dbReference>
<dbReference type="Gene3D" id="3.40.50.1220">
    <property type="entry name" value="TPP-binding domain"/>
    <property type="match status" value="1"/>
</dbReference>
<feature type="region of interest" description="Disordered" evidence="9">
    <location>
        <begin position="1"/>
        <end position="21"/>
    </location>
</feature>
<keyword evidence="14" id="KW-1185">Reference proteome</keyword>
<dbReference type="GO" id="GO:0009097">
    <property type="term" value="P:isoleucine biosynthetic process"/>
    <property type="evidence" value="ECO:0007669"/>
    <property type="project" value="TreeGrafter"/>
</dbReference>
<dbReference type="GO" id="GO:0050660">
    <property type="term" value="F:flavin adenine dinucleotide binding"/>
    <property type="evidence" value="ECO:0007669"/>
    <property type="project" value="TreeGrafter"/>
</dbReference>
<feature type="domain" description="Thiamine pyrophosphate enzyme N-terminal TPP-binding" evidence="12">
    <location>
        <begin position="59"/>
        <end position="157"/>
    </location>
</feature>
<dbReference type="GO" id="GO:0009099">
    <property type="term" value="P:L-valine biosynthetic process"/>
    <property type="evidence" value="ECO:0007669"/>
    <property type="project" value="TreeGrafter"/>
</dbReference>
<dbReference type="GO" id="GO:0005948">
    <property type="term" value="C:acetolactate synthase complex"/>
    <property type="evidence" value="ECO:0007669"/>
    <property type="project" value="TreeGrafter"/>
</dbReference>
<dbReference type="SUPFAM" id="SSF52518">
    <property type="entry name" value="Thiamin diphosphate-binding fold (THDP-binding)"/>
    <property type="match status" value="2"/>
</dbReference>
<protein>
    <recommendedName>
        <fullName evidence="3">2-hydroxyacyl-CoA lyase 2</fullName>
    </recommendedName>
    <alternativeName>
        <fullName evidence="5">IlvB-like protein</fullName>
    </alternativeName>
</protein>
<sequence length="627" mass="66062">MGVEAIQLDPPTPAGYHPPNPRAVHKRFQSCPISPFLLCTTATGNSFSGGGFGGSMPQAHELIVQSLEEAGIEYVFGIPGGGTGQIFNLLVGKEDRIKAILCRHEQTAAIMADAYARASGKPAVVMGQGLFIGSNASFGIMESMLSSSPMVVLTDTSDGGNALHPANQSGSGEYGSIDLPTIIRSMTKYTSLATSPKEAVLGTQLAIKHATSGRPGPAAVVMRSASISGEVDVESPPFIHNAAGYLNTAKPQSAPQDIEKAIEILSSAKRPIIMAGNGVHQARAHAQLQQLAEMWGVPVATSYKGKSALAETHPLSLGMAGVYGQEAANLGVGDADAVIIVGAKLSPQDTVREQPNVFDPLTQRIVQIDIDERNAGWTFPIELGLIGDAGSILTQLVEASQEVAPSTASNREEWTASVPGRRSSAGFFDDPAMHVDSSPVTPQRLVALLRQTMPDDTVYALDAGNNRTWMAHLYQSAQAHTFFAPGGTAGMGWGLPAAVALKLAYPDRPVVGVTGDGGYMMTVNALSTAMQYELPMICIVFNDNALGMVRHHQPEGRRIASEFIDTDNSAVARGFGCFGVQVNDSRNLPDALRDAQASGLPSVIDVVIDRGPSPDDWRADLRTAGET</sequence>
<gene>
    <name evidence="13" type="ORF">GBAR_LOCUS141</name>
</gene>
<feature type="domain" description="Thiamine pyrophosphate enzyme central" evidence="10">
    <location>
        <begin position="258"/>
        <end position="396"/>
    </location>
</feature>
<dbReference type="PANTHER" id="PTHR18968">
    <property type="entry name" value="THIAMINE PYROPHOSPHATE ENZYMES"/>
    <property type="match status" value="1"/>
</dbReference>
<dbReference type="InterPro" id="IPR012000">
    <property type="entry name" value="Thiamin_PyroP_enz_cen_dom"/>
</dbReference>
<dbReference type="GO" id="GO:0030976">
    <property type="term" value="F:thiamine pyrophosphate binding"/>
    <property type="evidence" value="ECO:0007669"/>
    <property type="project" value="InterPro"/>
</dbReference>
<name>A0AA35QSB9_GEOBA</name>
<dbReference type="SUPFAM" id="SSF52467">
    <property type="entry name" value="DHS-like NAD/FAD-binding domain"/>
    <property type="match status" value="1"/>
</dbReference>
<comment type="catalytic activity">
    <reaction evidence="7">
        <text>(2R)-hydroxyhexadecanoyl-CoA = pentadecanal + formyl-CoA</text>
        <dbReference type="Rhea" id="RHEA:55212"/>
        <dbReference type="ChEBI" id="CHEBI:17302"/>
        <dbReference type="ChEBI" id="CHEBI:57376"/>
        <dbReference type="ChEBI" id="CHEBI:138654"/>
    </reaction>
    <physiologicalReaction direction="left-to-right" evidence="7">
        <dbReference type="Rhea" id="RHEA:55213"/>
    </physiologicalReaction>
</comment>
<evidence type="ECO:0000259" key="10">
    <source>
        <dbReference type="Pfam" id="PF00205"/>
    </source>
</evidence>
<dbReference type="GO" id="GO:0003984">
    <property type="term" value="F:acetolactate synthase activity"/>
    <property type="evidence" value="ECO:0007669"/>
    <property type="project" value="TreeGrafter"/>
</dbReference>
<organism evidence="13 14">
    <name type="scientific">Geodia barretti</name>
    <name type="common">Barrett's horny sponge</name>
    <dbReference type="NCBI Taxonomy" id="519541"/>
    <lineage>
        <taxon>Eukaryota</taxon>
        <taxon>Metazoa</taxon>
        <taxon>Porifera</taxon>
        <taxon>Demospongiae</taxon>
        <taxon>Heteroscleromorpha</taxon>
        <taxon>Tetractinellida</taxon>
        <taxon>Astrophorina</taxon>
        <taxon>Geodiidae</taxon>
        <taxon>Geodia</taxon>
    </lineage>
</organism>
<dbReference type="InterPro" id="IPR029035">
    <property type="entry name" value="DHS-like_NAD/FAD-binding_dom"/>
</dbReference>
<evidence type="ECO:0000256" key="7">
    <source>
        <dbReference type="ARBA" id="ARBA00048767"/>
    </source>
</evidence>
<comment type="cofactor">
    <cofactor evidence="1">
        <name>thiamine diphosphate</name>
        <dbReference type="ChEBI" id="CHEBI:58937"/>
    </cofactor>
</comment>
<dbReference type="AlphaFoldDB" id="A0AA35QSB9"/>
<evidence type="ECO:0000259" key="12">
    <source>
        <dbReference type="Pfam" id="PF02776"/>
    </source>
</evidence>
<comment type="similarity">
    <text evidence="2 8">Belongs to the TPP enzyme family.</text>
</comment>
<proteinExistence type="inferred from homology"/>
<evidence type="ECO:0000256" key="4">
    <source>
        <dbReference type="ARBA" id="ARBA00023052"/>
    </source>
</evidence>
<evidence type="ECO:0000313" key="14">
    <source>
        <dbReference type="Proteomes" id="UP001174909"/>
    </source>
</evidence>
<dbReference type="EMBL" id="CASHTH010000022">
    <property type="protein sequence ID" value="CAI7989130.1"/>
    <property type="molecule type" value="Genomic_DNA"/>
</dbReference>
<evidence type="ECO:0000259" key="11">
    <source>
        <dbReference type="Pfam" id="PF02775"/>
    </source>
</evidence>
<evidence type="ECO:0000313" key="13">
    <source>
        <dbReference type="EMBL" id="CAI7989130.1"/>
    </source>
</evidence>
<feature type="compositionally biased region" description="Pro residues" evidence="9">
    <location>
        <begin position="10"/>
        <end position="21"/>
    </location>
</feature>
<evidence type="ECO:0000256" key="5">
    <source>
        <dbReference type="ARBA" id="ARBA00030510"/>
    </source>
</evidence>
<comment type="catalytic activity">
    <reaction evidence="6">
        <text>2-hydroxyoctadecanoyl-CoA = heptadecanal + formyl-CoA</text>
        <dbReference type="Rhea" id="RHEA:55196"/>
        <dbReference type="ChEBI" id="CHEBI:57376"/>
        <dbReference type="ChEBI" id="CHEBI:74116"/>
        <dbReference type="ChEBI" id="CHEBI:138631"/>
    </reaction>
    <physiologicalReaction direction="left-to-right" evidence="6">
        <dbReference type="Rhea" id="RHEA:55197"/>
    </physiologicalReaction>
</comment>